<keyword evidence="3" id="KW-1133">Transmembrane helix</keyword>
<evidence type="ECO:0000256" key="1">
    <source>
        <dbReference type="SAM" id="Coils"/>
    </source>
</evidence>
<protein>
    <submittedName>
        <fullName evidence="4">Uncharacterized protein</fullName>
    </submittedName>
</protein>
<dbReference type="Gene3D" id="1.20.1270.70">
    <property type="entry name" value="Designed single chain three-helix bundle"/>
    <property type="match status" value="1"/>
</dbReference>
<dbReference type="EMBL" id="DNNA01000337">
    <property type="protein sequence ID" value="HBC36970.1"/>
    <property type="molecule type" value="Genomic_DNA"/>
</dbReference>
<gene>
    <name evidence="4" type="ORF">DC045_22220</name>
</gene>
<dbReference type="AlphaFoldDB" id="A0A352IZT7"/>
<sequence length="326" mass="35546">MEPIRPDDDELRAERPIGSAEPKKAAERKSRPASGGKGEPSTPAKPPKGGKGGNGSGGSNGRGSSAMLWVLLIVLAVAAGAGWYSQEQRVQALEGQLEEADYWARQSKLALARFEGELSETGENLQERGATLEEQIAAHTKRLDTADSEIRKLWAIANERNKKRLDEQQERIAALESGLAEGKQAIGSLETSVEKVRSSLSADIAALKQQTETSIAALQDANRQATDQLTKLSQQLADVDQVIESRIRRFEQEQKLGISGMEGRISALERETDELADDGRVQALRNEVASLKRTVESIDASRSQLTSRLVRLSEEVNQLRIQISGQ</sequence>
<evidence type="ECO:0000256" key="3">
    <source>
        <dbReference type="SAM" id="Phobius"/>
    </source>
</evidence>
<accession>A0A352IZT7</accession>
<feature type="compositionally biased region" description="Basic and acidic residues" evidence="2">
    <location>
        <begin position="21"/>
        <end position="30"/>
    </location>
</feature>
<feature type="compositionally biased region" description="Gly residues" evidence="2">
    <location>
        <begin position="49"/>
        <end position="60"/>
    </location>
</feature>
<proteinExistence type="predicted"/>
<name>A0A352IZT7_9GAMM</name>
<organism evidence="4 5">
    <name type="scientific">Marinobacter adhaerens</name>
    <dbReference type="NCBI Taxonomy" id="1033846"/>
    <lineage>
        <taxon>Bacteria</taxon>
        <taxon>Pseudomonadati</taxon>
        <taxon>Pseudomonadota</taxon>
        <taxon>Gammaproteobacteria</taxon>
        <taxon>Pseudomonadales</taxon>
        <taxon>Marinobacteraceae</taxon>
        <taxon>Marinobacter</taxon>
    </lineage>
</organism>
<keyword evidence="3" id="KW-0472">Membrane</keyword>
<comment type="caution">
    <text evidence="4">The sequence shown here is derived from an EMBL/GenBank/DDBJ whole genome shotgun (WGS) entry which is preliminary data.</text>
</comment>
<keyword evidence="1" id="KW-0175">Coiled coil</keyword>
<feature type="region of interest" description="Disordered" evidence="2">
    <location>
        <begin position="1"/>
        <end position="60"/>
    </location>
</feature>
<feature type="transmembrane region" description="Helical" evidence="3">
    <location>
        <begin position="66"/>
        <end position="84"/>
    </location>
</feature>
<dbReference type="Proteomes" id="UP000263489">
    <property type="component" value="Unassembled WGS sequence"/>
</dbReference>
<keyword evidence="3" id="KW-0812">Transmembrane</keyword>
<evidence type="ECO:0000313" key="5">
    <source>
        <dbReference type="Proteomes" id="UP000263489"/>
    </source>
</evidence>
<feature type="coiled-coil region" evidence="1">
    <location>
        <begin position="158"/>
        <end position="322"/>
    </location>
</feature>
<reference evidence="4 5" key="1">
    <citation type="journal article" date="2018" name="Nat. Biotechnol.">
        <title>A standardized bacterial taxonomy based on genome phylogeny substantially revises the tree of life.</title>
        <authorList>
            <person name="Parks D.H."/>
            <person name="Chuvochina M."/>
            <person name="Waite D.W."/>
            <person name="Rinke C."/>
            <person name="Skarshewski A."/>
            <person name="Chaumeil P.A."/>
            <person name="Hugenholtz P."/>
        </authorList>
    </citation>
    <scope>NUCLEOTIDE SEQUENCE [LARGE SCALE GENOMIC DNA]</scope>
    <source>
        <strain evidence="4">UBA9380</strain>
    </source>
</reference>
<evidence type="ECO:0000256" key="2">
    <source>
        <dbReference type="SAM" id="MobiDB-lite"/>
    </source>
</evidence>
<evidence type="ECO:0000313" key="4">
    <source>
        <dbReference type="EMBL" id="HBC36970.1"/>
    </source>
</evidence>